<organism evidence="1 2">
    <name type="scientific">Sclerotinia sclerotiorum (strain ATCC 18683 / 1980 / Ss-1)</name>
    <name type="common">White mold</name>
    <name type="synonym">Whetzelinia sclerotiorum</name>
    <dbReference type="NCBI Taxonomy" id="665079"/>
    <lineage>
        <taxon>Eukaryota</taxon>
        <taxon>Fungi</taxon>
        <taxon>Dikarya</taxon>
        <taxon>Ascomycota</taxon>
        <taxon>Pezizomycotina</taxon>
        <taxon>Leotiomycetes</taxon>
        <taxon>Helotiales</taxon>
        <taxon>Sclerotiniaceae</taxon>
        <taxon>Sclerotinia</taxon>
    </lineage>
</organism>
<evidence type="ECO:0000313" key="1">
    <source>
        <dbReference type="EMBL" id="APA11418.1"/>
    </source>
</evidence>
<sequence length="205" mass="23832">MEAKISQLQKTLRQKDEVIKRVQEELINKYYVSRETWEPMDNIPGKFQDLRYAIRQWCSAQAKKEYKFDLKGNERELFLQELAEILLLEGADQREFPKALLNDGNLRTRVILEGLFAHHLFSAFFPDPFFFLGQQISKGLNEILSLAASWSLREAHSWRAETLRLLFPQSTDFNATTVKTQIEKLTHKAAVIAAKEFAEVQRAIS</sequence>
<dbReference type="AlphaFoldDB" id="A0A1D9Q903"/>
<reference evidence="2" key="1">
    <citation type="journal article" date="2017" name="Genome Biol. Evol.">
        <title>The complete genome sequence of the phytopathogenic fungus Sclerotinia sclerotiorum reveals insights into the genome architecture of broad host range pathogens.</title>
        <authorList>
            <person name="Derbyshire M."/>
            <person name="Denton-Giles M."/>
            <person name="Hegedus D."/>
            <person name="Seifbarghy S."/>
            <person name="Rollins J."/>
            <person name="van Kan J."/>
            <person name="Seidl M.F."/>
            <person name="Faino L."/>
            <person name="Mbengue M."/>
            <person name="Navaud O."/>
            <person name="Raffaele S."/>
            <person name="Hammond-Kosack K."/>
            <person name="Heard S."/>
            <person name="Oliver R."/>
        </authorList>
    </citation>
    <scope>NUCLEOTIDE SEQUENCE [LARGE SCALE GENOMIC DNA]</scope>
    <source>
        <strain evidence="2">ATCC 18683 / 1980 / Ss-1</strain>
    </source>
</reference>
<gene>
    <name evidence="1" type="ORF">sscle_07g061880</name>
</gene>
<accession>A0A1D9Q903</accession>
<dbReference type="VEuPathDB" id="FungiDB:sscle_07g061880"/>
<protein>
    <submittedName>
        <fullName evidence="1">Uncharacterized protein</fullName>
    </submittedName>
</protein>
<evidence type="ECO:0000313" key="2">
    <source>
        <dbReference type="Proteomes" id="UP000177798"/>
    </source>
</evidence>
<dbReference type="EMBL" id="CP017820">
    <property type="protein sequence ID" value="APA11418.1"/>
    <property type="molecule type" value="Genomic_DNA"/>
</dbReference>
<name>A0A1D9Q903_SCLS1</name>
<dbReference type="OrthoDB" id="10412222at2759"/>
<dbReference type="Proteomes" id="UP000177798">
    <property type="component" value="Chromosome 7"/>
</dbReference>
<proteinExistence type="predicted"/>